<reference evidence="1" key="1">
    <citation type="submission" date="2021-04" db="EMBL/GenBank/DDBJ databases">
        <authorList>
            <consortium name="Molecular Ecology Group"/>
        </authorList>
    </citation>
    <scope>NUCLEOTIDE SEQUENCE</scope>
</reference>
<dbReference type="EMBL" id="CAJHNH020000324">
    <property type="protein sequence ID" value="CAG5116925.1"/>
    <property type="molecule type" value="Genomic_DNA"/>
</dbReference>
<evidence type="ECO:0000313" key="2">
    <source>
        <dbReference type="Proteomes" id="UP000678393"/>
    </source>
</evidence>
<accession>A0A8S3YNA0</accession>
<dbReference type="Pfam" id="PF12974">
    <property type="entry name" value="Phosphonate-bd"/>
    <property type="match status" value="1"/>
</dbReference>
<dbReference type="PANTHER" id="PTHR35841">
    <property type="entry name" value="PHOSPHONATES-BINDING PERIPLASMIC PROTEIN"/>
    <property type="match status" value="1"/>
</dbReference>
<organism evidence="1 2">
    <name type="scientific">Candidula unifasciata</name>
    <dbReference type="NCBI Taxonomy" id="100452"/>
    <lineage>
        <taxon>Eukaryota</taxon>
        <taxon>Metazoa</taxon>
        <taxon>Spiralia</taxon>
        <taxon>Lophotrochozoa</taxon>
        <taxon>Mollusca</taxon>
        <taxon>Gastropoda</taxon>
        <taxon>Heterobranchia</taxon>
        <taxon>Euthyneura</taxon>
        <taxon>Panpulmonata</taxon>
        <taxon>Eupulmonata</taxon>
        <taxon>Stylommatophora</taxon>
        <taxon>Helicina</taxon>
        <taxon>Helicoidea</taxon>
        <taxon>Geomitridae</taxon>
        <taxon>Candidula</taxon>
    </lineage>
</organism>
<dbReference type="Gene3D" id="3.40.190.10">
    <property type="entry name" value="Periplasmic binding protein-like II"/>
    <property type="match status" value="1"/>
</dbReference>
<keyword evidence="2" id="KW-1185">Reference proteome</keyword>
<dbReference type="SUPFAM" id="SSF53850">
    <property type="entry name" value="Periplasmic binding protein-like II"/>
    <property type="match status" value="1"/>
</dbReference>
<name>A0A8S3YNA0_9EUPU</name>
<gene>
    <name evidence="1" type="ORF">CUNI_LOCUS2483</name>
</gene>
<dbReference type="AlphaFoldDB" id="A0A8S3YNA0"/>
<dbReference type="OrthoDB" id="5310573at2759"/>
<evidence type="ECO:0000313" key="1">
    <source>
        <dbReference type="EMBL" id="CAG5116925.1"/>
    </source>
</evidence>
<protein>
    <submittedName>
        <fullName evidence="1">Uncharacterized protein</fullName>
    </submittedName>
</protein>
<proteinExistence type="predicted"/>
<sequence>MTGDSSTKRLRFLTYMTPDIPLDTFCLLRNCIEDATGLETDLIVEDRFTGPPQGRADPFTANHVDIMALHTSDYLRLKTQGYDKMELCPAAPVHKHPMTRDRPVYFSEVIIHASNRQKYKGMRDLKGCSWAYNQEESLSGNLIILKYLKNSLGANASYFGNIMQSGSHLNSIKMVRDYRAEAAAVDSTVLAGYLREHDDCAEKIISVLSLGPLPIYPLLFNTHLSDDLKQRISDALLQMHKSHTWASKLNDIGISKYVAMDANLYRLEEDMSTGVQGANIKQAYY</sequence>
<dbReference type="PANTHER" id="PTHR35841:SF1">
    <property type="entry name" value="PHOSPHONATES-BINDING PERIPLASMIC PROTEIN"/>
    <property type="match status" value="1"/>
</dbReference>
<comment type="caution">
    <text evidence="1">The sequence shown here is derived from an EMBL/GenBank/DDBJ whole genome shotgun (WGS) entry which is preliminary data.</text>
</comment>
<dbReference type="Proteomes" id="UP000678393">
    <property type="component" value="Unassembled WGS sequence"/>
</dbReference>